<comment type="caution">
    <text evidence="1">The sequence shown here is derived from an EMBL/GenBank/DDBJ whole genome shotgun (WGS) entry which is preliminary data.</text>
</comment>
<name>A0AA36C7F9_9BILA</name>
<gene>
    <name evidence="1" type="ORF">MSPICULIGERA_LOCUS1958</name>
</gene>
<evidence type="ECO:0000313" key="1">
    <source>
        <dbReference type="EMBL" id="CAJ0561867.1"/>
    </source>
</evidence>
<organism evidence="1 2">
    <name type="scientific">Mesorhabditis spiculigera</name>
    <dbReference type="NCBI Taxonomy" id="96644"/>
    <lineage>
        <taxon>Eukaryota</taxon>
        <taxon>Metazoa</taxon>
        <taxon>Ecdysozoa</taxon>
        <taxon>Nematoda</taxon>
        <taxon>Chromadorea</taxon>
        <taxon>Rhabditida</taxon>
        <taxon>Rhabditina</taxon>
        <taxon>Rhabditomorpha</taxon>
        <taxon>Rhabditoidea</taxon>
        <taxon>Rhabditidae</taxon>
        <taxon>Mesorhabditinae</taxon>
        <taxon>Mesorhabditis</taxon>
    </lineage>
</organism>
<dbReference type="EMBL" id="CATQJA010000589">
    <property type="protein sequence ID" value="CAJ0561867.1"/>
    <property type="molecule type" value="Genomic_DNA"/>
</dbReference>
<proteinExistence type="predicted"/>
<dbReference type="Proteomes" id="UP001177023">
    <property type="component" value="Unassembled WGS sequence"/>
</dbReference>
<dbReference type="AlphaFoldDB" id="A0AA36C7F9"/>
<reference evidence="1" key="1">
    <citation type="submission" date="2023-06" db="EMBL/GenBank/DDBJ databases">
        <authorList>
            <person name="Delattre M."/>
        </authorList>
    </citation>
    <scope>NUCLEOTIDE SEQUENCE</scope>
    <source>
        <strain evidence="1">AF72</strain>
    </source>
</reference>
<accession>A0AA36C7F9</accession>
<evidence type="ECO:0000313" key="2">
    <source>
        <dbReference type="Proteomes" id="UP001177023"/>
    </source>
</evidence>
<sequence length="165" mass="18597">MSARAHVLLLFICLLGFYLLDVGTADCYQCVQGHEGIIEILLNDTMMVDKFLEGVTISQDCTILQRTTRKCPSHRCIQYHAEQDHKTLFHARNCAPRGWDRRWEVDAVHLKGEGEEAGIDFWLRTCEGDLCNDLTVVELKEAGGSTITILIPITTAIIANILTFF</sequence>
<feature type="non-terminal residue" evidence="1">
    <location>
        <position position="1"/>
    </location>
</feature>
<keyword evidence="2" id="KW-1185">Reference proteome</keyword>
<protein>
    <submittedName>
        <fullName evidence="1">Uncharacterized protein</fullName>
    </submittedName>
</protein>